<dbReference type="InterPro" id="IPR050065">
    <property type="entry name" value="GlmU-like"/>
</dbReference>
<dbReference type="PANTHER" id="PTHR43584">
    <property type="entry name" value="NUCLEOTIDYL TRANSFERASE"/>
    <property type="match status" value="1"/>
</dbReference>
<keyword evidence="1 4" id="KW-0808">Transferase</keyword>
<sequence length="245" mass="27477">MTNKQPVNQALIFCAGLGTRFKPWTDQHPKALAVINGKSLLQRNIEYLQQYGITRVIVNVHHFADQIVNAVEKNRGWGSEVLISDETDAVLETGGGLLKAKPLFTPGAPFLTCNADILTDLDIHALTQFHQENNALISMTVSERKTSRYLLFDTENTLCGWRNISTGEERISRTTPVMLQRAYDCVVAFDYGVFEQMPFTGKFSLIDLYLHLAKTHTIKGLPHKDDRWVDVGKPESVAVAEAMFP</sequence>
<accession>A0ABS8PVS0</accession>
<dbReference type="EMBL" id="JAJNEC010000006">
    <property type="protein sequence ID" value="MCD2425159.1"/>
    <property type="molecule type" value="Genomic_DNA"/>
</dbReference>
<dbReference type="GO" id="GO:0016740">
    <property type="term" value="F:transferase activity"/>
    <property type="evidence" value="ECO:0007669"/>
    <property type="project" value="UniProtKB-KW"/>
</dbReference>
<reference evidence="4 5" key="1">
    <citation type="submission" date="2021-11" db="EMBL/GenBank/DDBJ databases">
        <title>Genomic of Niabella pedocola.</title>
        <authorList>
            <person name="Wu T."/>
        </authorList>
    </citation>
    <scope>NUCLEOTIDE SEQUENCE [LARGE SCALE GENOMIC DNA]</scope>
    <source>
        <strain evidence="4 5">JCM 31011</strain>
    </source>
</reference>
<protein>
    <submittedName>
        <fullName evidence="4">NTP transferase domain-containing protein</fullName>
    </submittedName>
</protein>
<evidence type="ECO:0000313" key="5">
    <source>
        <dbReference type="Proteomes" id="UP001199816"/>
    </source>
</evidence>
<evidence type="ECO:0000313" key="4">
    <source>
        <dbReference type="EMBL" id="MCD2425159.1"/>
    </source>
</evidence>
<dbReference type="PANTHER" id="PTHR43584:SF8">
    <property type="entry name" value="N-ACETYLMURAMATE ALPHA-1-PHOSPHATE URIDYLYLTRANSFERASE"/>
    <property type="match status" value="1"/>
</dbReference>
<feature type="domain" description="Nucleotidyl transferase" evidence="3">
    <location>
        <begin position="10"/>
        <end position="148"/>
    </location>
</feature>
<dbReference type="RefSeq" id="WP_231007588.1">
    <property type="nucleotide sequence ID" value="NZ_JAJNEC010000006.1"/>
</dbReference>
<comment type="caution">
    <text evidence="4">The sequence shown here is derived from an EMBL/GenBank/DDBJ whole genome shotgun (WGS) entry which is preliminary data.</text>
</comment>
<dbReference type="InterPro" id="IPR005835">
    <property type="entry name" value="NTP_transferase_dom"/>
</dbReference>
<dbReference type="Pfam" id="PF00483">
    <property type="entry name" value="NTP_transferase"/>
    <property type="match status" value="1"/>
</dbReference>
<evidence type="ECO:0000256" key="1">
    <source>
        <dbReference type="ARBA" id="ARBA00022679"/>
    </source>
</evidence>
<dbReference type="SUPFAM" id="SSF53448">
    <property type="entry name" value="Nucleotide-diphospho-sugar transferases"/>
    <property type="match status" value="1"/>
</dbReference>
<organism evidence="4 5">
    <name type="scientific">Niabella pedocola</name>
    <dbReference type="NCBI Taxonomy" id="1752077"/>
    <lineage>
        <taxon>Bacteria</taxon>
        <taxon>Pseudomonadati</taxon>
        <taxon>Bacteroidota</taxon>
        <taxon>Chitinophagia</taxon>
        <taxon>Chitinophagales</taxon>
        <taxon>Chitinophagaceae</taxon>
        <taxon>Niabella</taxon>
    </lineage>
</organism>
<gene>
    <name evidence="4" type="ORF">LQ567_20405</name>
</gene>
<dbReference type="InterPro" id="IPR029044">
    <property type="entry name" value="Nucleotide-diphossugar_trans"/>
</dbReference>
<dbReference type="Gene3D" id="3.90.550.10">
    <property type="entry name" value="Spore Coat Polysaccharide Biosynthesis Protein SpsA, Chain A"/>
    <property type="match status" value="1"/>
</dbReference>
<evidence type="ECO:0000259" key="3">
    <source>
        <dbReference type="Pfam" id="PF00483"/>
    </source>
</evidence>
<dbReference type="Proteomes" id="UP001199816">
    <property type="component" value="Unassembled WGS sequence"/>
</dbReference>
<name>A0ABS8PVS0_9BACT</name>
<evidence type="ECO:0000256" key="2">
    <source>
        <dbReference type="ARBA" id="ARBA00022695"/>
    </source>
</evidence>
<keyword evidence="2" id="KW-0548">Nucleotidyltransferase</keyword>
<proteinExistence type="predicted"/>
<keyword evidence="5" id="KW-1185">Reference proteome</keyword>